<dbReference type="GO" id="GO:0016036">
    <property type="term" value="P:cellular response to phosphate starvation"/>
    <property type="evidence" value="ECO:0007669"/>
    <property type="project" value="InterPro"/>
</dbReference>
<dbReference type="AlphaFoldDB" id="A0AB40BR14"/>
<dbReference type="PROSITE" id="PS51382">
    <property type="entry name" value="SPX"/>
    <property type="match status" value="1"/>
</dbReference>
<feature type="domain" description="SPX" evidence="2">
    <location>
        <begin position="45"/>
        <end position="204"/>
    </location>
</feature>
<feature type="region of interest" description="Disordered" evidence="1">
    <location>
        <begin position="300"/>
        <end position="339"/>
    </location>
</feature>
<reference evidence="4" key="2">
    <citation type="submission" date="2025-08" db="UniProtKB">
        <authorList>
            <consortium name="RefSeq"/>
        </authorList>
    </citation>
    <scope>IDENTIFICATION</scope>
</reference>
<dbReference type="PANTHER" id="PTHR45978:SF7">
    <property type="entry name" value="SPX DOMAIN-CONTAINING PROTEIN 4"/>
    <property type="match status" value="1"/>
</dbReference>
<dbReference type="PANTHER" id="PTHR45978">
    <property type="entry name" value="SPX DOMAIN-CONTAINING PROTEIN 3"/>
    <property type="match status" value="1"/>
</dbReference>
<dbReference type="RefSeq" id="XP_039129102.1">
    <property type="nucleotide sequence ID" value="XM_039273168.1"/>
</dbReference>
<keyword evidence="3" id="KW-1185">Reference proteome</keyword>
<dbReference type="InterPro" id="IPR004331">
    <property type="entry name" value="SPX_dom"/>
</dbReference>
<dbReference type="InterPro" id="IPR031142">
    <property type="entry name" value="SPX_prot"/>
</dbReference>
<reference evidence="3" key="1">
    <citation type="submission" date="2025-05" db="UniProtKB">
        <authorList>
            <consortium name="RefSeq"/>
        </authorList>
    </citation>
    <scope>NUCLEOTIDE SEQUENCE [LARGE SCALE GENOMIC DNA]</scope>
</reference>
<evidence type="ECO:0000313" key="3">
    <source>
        <dbReference type="Proteomes" id="UP001515500"/>
    </source>
</evidence>
<dbReference type="CDD" id="cd14481">
    <property type="entry name" value="SPX_AtSPX1_like"/>
    <property type="match status" value="1"/>
</dbReference>
<dbReference type="Pfam" id="PF03105">
    <property type="entry name" value="SPX"/>
    <property type="match status" value="3"/>
</dbReference>
<evidence type="ECO:0000259" key="2">
    <source>
        <dbReference type="PROSITE" id="PS51382"/>
    </source>
</evidence>
<dbReference type="GO" id="GO:0070417">
    <property type="term" value="P:cellular response to cold"/>
    <property type="evidence" value="ECO:0007669"/>
    <property type="project" value="EnsemblPlants"/>
</dbReference>
<proteinExistence type="predicted"/>
<evidence type="ECO:0000313" key="4">
    <source>
        <dbReference type="RefSeq" id="XP_039129102.1"/>
    </source>
</evidence>
<organism evidence="3 4">
    <name type="scientific">Dioscorea cayennensis subsp. rotundata</name>
    <name type="common">White Guinea yam</name>
    <name type="synonym">Dioscorea rotundata</name>
    <dbReference type="NCBI Taxonomy" id="55577"/>
    <lineage>
        <taxon>Eukaryota</taxon>
        <taxon>Viridiplantae</taxon>
        <taxon>Streptophyta</taxon>
        <taxon>Embryophyta</taxon>
        <taxon>Tracheophyta</taxon>
        <taxon>Spermatophyta</taxon>
        <taxon>Magnoliopsida</taxon>
        <taxon>Liliopsida</taxon>
        <taxon>Dioscoreales</taxon>
        <taxon>Dioscoreaceae</taxon>
        <taxon>Dioscorea</taxon>
    </lineage>
</organism>
<dbReference type="GeneID" id="120265293"/>
<feature type="region of interest" description="Disordered" evidence="1">
    <location>
        <begin position="239"/>
        <end position="262"/>
    </location>
</feature>
<protein>
    <submittedName>
        <fullName evidence="4">SPX domain-containing protein 4</fullName>
    </submittedName>
</protein>
<gene>
    <name evidence="4" type="primary">LOC120265293</name>
</gene>
<dbReference type="Proteomes" id="UP001515500">
    <property type="component" value="Chromosome 1"/>
</dbReference>
<name>A0AB40BR14_DIOCR</name>
<sequence>MLSSSSTLRPKTLSPHPSILSDYSNPFVLLKNSGSSRKNFNPFAMKFGKDFRNHLQETLPEWRDKYLGYKPLKKLIKNFPRSGAAEVPLAAGGWISLEEWFVRILDEELEKINDFYVDKEEDFIIRLQELKERIERVKANNNGVISPTSKFSEEILQIRKDFVTIHGHMVLLKNYSSLNFAGLVKILKKYDKRTGGVLRQPFTQRVLHEPFFTTEPVTRLVSECEANLEVLFPQEAEVVESAPPEANDEHEDTNNNEPLSVEEETMEVFRSVHAGLKLIQILRNPSSTYSPLSLARFFHDQDGDGGSGSVTAENSAADSQDVAHDDDDDADQGSVDSGG</sequence>
<accession>A0AB40BR14</accession>
<evidence type="ECO:0000256" key="1">
    <source>
        <dbReference type="SAM" id="MobiDB-lite"/>
    </source>
</evidence>